<dbReference type="EMBL" id="BEGY01000154">
    <property type="protein sequence ID" value="GAX85190.1"/>
    <property type="molecule type" value="Genomic_DNA"/>
</dbReference>
<organism evidence="1 2">
    <name type="scientific">Chlamydomonas eustigma</name>
    <dbReference type="NCBI Taxonomy" id="1157962"/>
    <lineage>
        <taxon>Eukaryota</taxon>
        <taxon>Viridiplantae</taxon>
        <taxon>Chlorophyta</taxon>
        <taxon>core chlorophytes</taxon>
        <taxon>Chlorophyceae</taxon>
        <taxon>CS clade</taxon>
        <taxon>Chlamydomonadales</taxon>
        <taxon>Chlamydomonadaceae</taxon>
        <taxon>Chlamydomonas</taxon>
    </lineage>
</organism>
<sequence>MPSGPHALPANTTLTQPPELLMLPQSTLLNNCFHSFWNVEVIYQASTPPHPHLGGRWTAGRALGHTLIWVEGGLLEGHWATPSSGWKSNPEGISGYSSSVEGGYSLPNTPSASTEVGHNLVALGTACKLRLMIKLLDLHLELQSKSHGDSNSIGHQEGDILSSFDLMNITVTSTQLRRYGSPRIQQHFEIHLFPTLLRCLKLKAFDEPNNCQPYIPSAKLTSKLDARSPPSFLSTSLPKRMYIWACCLMLGDMLNVVPYSSTAVKPSSSTGFTSYDDKESPRVFSRAPKSEPTMASESVTAFTSPATLPLLVRLGTHVDWVCIQATIELLDILQHCRWTLPYSVEQTTAPHPSLGVEQTTTPHPSLGIGHPSTLRYHPSLLALK</sequence>
<reference evidence="1 2" key="1">
    <citation type="submission" date="2017-08" db="EMBL/GenBank/DDBJ databases">
        <title>Acidophilic green algal genome provides insights into adaptation to an acidic environment.</title>
        <authorList>
            <person name="Hirooka S."/>
            <person name="Hirose Y."/>
            <person name="Kanesaki Y."/>
            <person name="Higuchi S."/>
            <person name="Fujiwara T."/>
            <person name="Onuma R."/>
            <person name="Era A."/>
            <person name="Ohbayashi R."/>
            <person name="Uzuka A."/>
            <person name="Nozaki H."/>
            <person name="Yoshikawa H."/>
            <person name="Miyagishima S.Y."/>
        </authorList>
    </citation>
    <scope>NUCLEOTIDE SEQUENCE [LARGE SCALE GENOMIC DNA]</scope>
    <source>
        <strain evidence="1 2">NIES-2499</strain>
    </source>
</reference>
<keyword evidence="2" id="KW-1185">Reference proteome</keyword>
<accession>A0A250XQW3</accession>
<evidence type="ECO:0000313" key="1">
    <source>
        <dbReference type="EMBL" id="GAX85190.1"/>
    </source>
</evidence>
<dbReference type="AlphaFoldDB" id="A0A250XQW3"/>
<name>A0A250XQW3_9CHLO</name>
<evidence type="ECO:0000313" key="2">
    <source>
        <dbReference type="Proteomes" id="UP000232323"/>
    </source>
</evidence>
<dbReference type="Proteomes" id="UP000232323">
    <property type="component" value="Unassembled WGS sequence"/>
</dbReference>
<proteinExistence type="predicted"/>
<protein>
    <submittedName>
        <fullName evidence="1">Uncharacterized protein</fullName>
    </submittedName>
</protein>
<gene>
    <name evidence="1" type="ORF">CEUSTIGMA_g12608.t1</name>
</gene>
<comment type="caution">
    <text evidence="1">The sequence shown here is derived from an EMBL/GenBank/DDBJ whole genome shotgun (WGS) entry which is preliminary data.</text>
</comment>